<feature type="transmembrane region" description="Helical" evidence="1">
    <location>
        <begin position="111"/>
        <end position="130"/>
    </location>
</feature>
<accession>A0A1J5IUP3</accession>
<sequence length="273" mass="30065">MEWINRSYGQLLVYLFQTSFAGVMSLFGAGFFLGWFAVGYIRGVEVVAAGKIEKRRGGWLKLILGIGLLSAAVGAQGASFVGDYWPVLLFGLLTGIVFPLAHLVTVSALGLLILGCAFLLVILSWTLHAFTGKTAILQVRVRSIENTTEQQRISLIVTDLRTKDEAIYYVNGDKWGVSANVVLFEDWVVFLGGKTYYRLNSIVGATDTTLDRRVIDTASEPLWQELEQNEEHFPGIRAVYENIILKEPSVGSEYTIFVDHDGSLVPEPAVSAP</sequence>
<feature type="transmembrane region" description="Helical" evidence="1">
    <location>
        <begin position="12"/>
        <end position="38"/>
    </location>
</feature>
<name>A0A1J5IUP3_9BACT</name>
<dbReference type="EMBL" id="MNZT01000003">
    <property type="protein sequence ID" value="OIQ00428.1"/>
    <property type="molecule type" value="Genomic_DNA"/>
</dbReference>
<protein>
    <submittedName>
        <fullName evidence="2">Uncharacterized protein</fullName>
    </submittedName>
</protein>
<feature type="transmembrane region" description="Helical" evidence="1">
    <location>
        <begin position="59"/>
        <end position="78"/>
    </location>
</feature>
<keyword evidence="1" id="KW-0812">Transmembrane</keyword>
<evidence type="ECO:0000313" key="2">
    <source>
        <dbReference type="EMBL" id="OIQ00428.1"/>
    </source>
</evidence>
<dbReference type="STRING" id="1817892.AUK40_00165"/>
<dbReference type="Proteomes" id="UP000183245">
    <property type="component" value="Unassembled WGS sequence"/>
</dbReference>
<keyword evidence="1" id="KW-0472">Membrane</keyword>
<dbReference type="AlphaFoldDB" id="A0A1J5IUP3"/>
<evidence type="ECO:0000256" key="1">
    <source>
        <dbReference type="SAM" id="Phobius"/>
    </source>
</evidence>
<keyword evidence="1" id="KW-1133">Transmembrane helix</keyword>
<proteinExistence type="predicted"/>
<evidence type="ECO:0000313" key="3">
    <source>
        <dbReference type="Proteomes" id="UP000183245"/>
    </source>
</evidence>
<feature type="transmembrane region" description="Helical" evidence="1">
    <location>
        <begin position="84"/>
        <end position="104"/>
    </location>
</feature>
<organism evidence="2 3">
    <name type="scientific">Candidatus Wirthbacteria bacterium CG2_30_54_11</name>
    <dbReference type="NCBI Taxonomy" id="1817892"/>
    <lineage>
        <taxon>Bacteria</taxon>
        <taxon>Candidatus Wirthbacteria</taxon>
    </lineage>
</organism>
<comment type="caution">
    <text evidence="2">The sequence shown here is derived from an EMBL/GenBank/DDBJ whole genome shotgun (WGS) entry which is preliminary data.</text>
</comment>
<gene>
    <name evidence="2" type="ORF">AUK40_00165</name>
</gene>
<reference evidence="2 3" key="1">
    <citation type="journal article" date="2016" name="Environ. Microbiol.">
        <title>Genomic resolution of a cold subsurface aquifer community provides metabolic insights for novel microbes adapted to high CO concentrations.</title>
        <authorList>
            <person name="Probst A.J."/>
            <person name="Castelle C.J."/>
            <person name="Singh A."/>
            <person name="Brown C.T."/>
            <person name="Anantharaman K."/>
            <person name="Sharon I."/>
            <person name="Hug L.A."/>
            <person name="Burstein D."/>
            <person name="Emerson J.B."/>
            <person name="Thomas B.C."/>
            <person name="Banfield J.F."/>
        </authorList>
    </citation>
    <scope>NUCLEOTIDE SEQUENCE [LARGE SCALE GENOMIC DNA]</scope>
    <source>
        <strain evidence="2">CG2_30_54_11</strain>
    </source>
</reference>